<proteinExistence type="predicted"/>
<protein>
    <submittedName>
        <fullName evidence="2">Uncharacterized protein</fullName>
    </submittedName>
</protein>
<sequence length="307" mass="32869">MSALGESGLDEAERPAPEHALRRVRRIVADDALDVASVARTMVEIQSVACDESSRPDIERLLRDDRAERDALDDAAAEGRLPIAVRAPAARQAGDERREGASPMWVDAIAIVAAISGPVMLLSSRRSHSPFLDLDTAAVLAGVLLLSAAVWMVLIEPRRVTHPRLAESPGFAFFAAVLGYLAVGLIVWRVIDDEGGYVSLPVVLGALMALAGAVLQTMAGISVRRIRAAAVAAADPEQHANAARALFAGLDRLDDRLYIDAARVFADEPSATREPRRRAAVAGVRALYLAGEFDDELALEALRRGLF</sequence>
<dbReference type="STRING" id="232089.SAMN05443544_1955"/>
<accession>A0A1N6FDH7</accession>
<reference evidence="3" key="1">
    <citation type="submission" date="2016-11" db="EMBL/GenBank/DDBJ databases">
        <authorList>
            <person name="Varghese N."/>
            <person name="Submissions S."/>
        </authorList>
    </citation>
    <scope>NUCLEOTIDE SEQUENCE [LARGE SCALE GENOMIC DNA]</scope>
    <source>
        <strain evidence="3">DSM 8595</strain>
    </source>
</reference>
<name>A0A1N6FDH7_9MICO</name>
<feature type="transmembrane region" description="Helical" evidence="1">
    <location>
        <begin position="136"/>
        <end position="155"/>
    </location>
</feature>
<evidence type="ECO:0000256" key="1">
    <source>
        <dbReference type="SAM" id="Phobius"/>
    </source>
</evidence>
<dbReference type="Proteomes" id="UP000184699">
    <property type="component" value="Unassembled WGS sequence"/>
</dbReference>
<dbReference type="AlphaFoldDB" id="A0A1N6FDH7"/>
<evidence type="ECO:0000313" key="2">
    <source>
        <dbReference type="EMBL" id="SIN93309.1"/>
    </source>
</evidence>
<feature type="transmembrane region" description="Helical" evidence="1">
    <location>
        <begin position="171"/>
        <end position="191"/>
    </location>
</feature>
<keyword evidence="3" id="KW-1185">Reference proteome</keyword>
<gene>
    <name evidence="2" type="ORF">SAMN05443544_1955</name>
</gene>
<evidence type="ECO:0000313" key="3">
    <source>
        <dbReference type="Proteomes" id="UP000184699"/>
    </source>
</evidence>
<feature type="transmembrane region" description="Helical" evidence="1">
    <location>
        <begin position="197"/>
        <end position="215"/>
    </location>
</feature>
<dbReference type="EMBL" id="FSRJ01000002">
    <property type="protein sequence ID" value="SIN93309.1"/>
    <property type="molecule type" value="Genomic_DNA"/>
</dbReference>
<organism evidence="2 3">
    <name type="scientific">Agromyces cerinus subsp. cerinus</name>
    <dbReference type="NCBI Taxonomy" id="232089"/>
    <lineage>
        <taxon>Bacteria</taxon>
        <taxon>Bacillati</taxon>
        <taxon>Actinomycetota</taxon>
        <taxon>Actinomycetes</taxon>
        <taxon>Micrococcales</taxon>
        <taxon>Microbacteriaceae</taxon>
        <taxon>Agromyces</taxon>
    </lineage>
</organism>
<keyword evidence="1" id="KW-1133">Transmembrane helix</keyword>
<feature type="transmembrane region" description="Helical" evidence="1">
    <location>
        <begin position="104"/>
        <end position="124"/>
    </location>
</feature>
<keyword evidence="1" id="KW-0472">Membrane</keyword>
<keyword evidence="1" id="KW-0812">Transmembrane</keyword>